<protein>
    <submittedName>
        <fullName evidence="2">Uncharacterized protein</fullName>
    </submittedName>
</protein>
<reference evidence="2" key="1">
    <citation type="submission" date="2022-08" db="EMBL/GenBank/DDBJ databases">
        <title>Alicyclobacillus dauci DSM2870, complete genome.</title>
        <authorList>
            <person name="Wang Q."/>
            <person name="Cai R."/>
            <person name="Wang Z."/>
        </authorList>
    </citation>
    <scope>NUCLEOTIDE SEQUENCE</scope>
    <source>
        <strain evidence="2">DSM 28700</strain>
    </source>
</reference>
<accession>A0ABY6YZA4</accession>
<feature type="region of interest" description="Disordered" evidence="1">
    <location>
        <begin position="46"/>
        <end position="102"/>
    </location>
</feature>
<evidence type="ECO:0000313" key="3">
    <source>
        <dbReference type="Proteomes" id="UP001164803"/>
    </source>
</evidence>
<evidence type="ECO:0000256" key="1">
    <source>
        <dbReference type="SAM" id="MobiDB-lite"/>
    </source>
</evidence>
<dbReference type="RefSeq" id="WP_268043129.1">
    <property type="nucleotide sequence ID" value="NZ_CP104064.1"/>
</dbReference>
<proteinExistence type="predicted"/>
<gene>
    <name evidence="2" type="ORF">NZD86_16450</name>
</gene>
<name>A0ABY6YZA4_9BACL</name>
<dbReference type="Proteomes" id="UP001164803">
    <property type="component" value="Chromosome"/>
</dbReference>
<sequence length="127" mass="13925">MQFNTIVKFGSLAFDVASDDKVRELMGMVHHGARRRGLIGVQQHPVQHPLHMSPPSHWPKSNGPIPFSPGSQLKATPPASNTPKPATQPKAEEQGTGQGFDLKKWVNMDNAKKLMGYAGTFNDLLNK</sequence>
<organism evidence="2 3">
    <name type="scientific">Alicyclobacillus dauci</name>
    <dbReference type="NCBI Taxonomy" id="1475485"/>
    <lineage>
        <taxon>Bacteria</taxon>
        <taxon>Bacillati</taxon>
        <taxon>Bacillota</taxon>
        <taxon>Bacilli</taxon>
        <taxon>Bacillales</taxon>
        <taxon>Alicyclobacillaceae</taxon>
        <taxon>Alicyclobacillus</taxon>
    </lineage>
</organism>
<evidence type="ECO:0000313" key="2">
    <source>
        <dbReference type="EMBL" id="WAH35845.1"/>
    </source>
</evidence>
<keyword evidence="3" id="KW-1185">Reference proteome</keyword>
<dbReference type="EMBL" id="CP104064">
    <property type="protein sequence ID" value="WAH35845.1"/>
    <property type="molecule type" value="Genomic_DNA"/>
</dbReference>
<feature type="compositionally biased region" description="Polar residues" evidence="1">
    <location>
        <begin position="69"/>
        <end position="85"/>
    </location>
</feature>